<dbReference type="AlphaFoldDB" id="A0A1L9T6C8"/>
<accession>A0A1L9T6C8</accession>
<proteinExistence type="predicted"/>
<evidence type="ECO:0000313" key="1">
    <source>
        <dbReference type="EMBL" id="OJJ55004.1"/>
    </source>
</evidence>
<dbReference type="Proteomes" id="UP000184356">
    <property type="component" value="Unassembled WGS sequence"/>
</dbReference>
<dbReference type="VEuPathDB" id="FungiDB:ASPSYDRAFT_438255"/>
<organism evidence="1 2">
    <name type="scientific">Aspergillus sydowii CBS 593.65</name>
    <dbReference type="NCBI Taxonomy" id="1036612"/>
    <lineage>
        <taxon>Eukaryota</taxon>
        <taxon>Fungi</taxon>
        <taxon>Dikarya</taxon>
        <taxon>Ascomycota</taxon>
        <taxon>Pezizomycotina</taxon>
        <taxon>Eurotiomycetes</taxon>
        <taxon>Eurotiomycetidae</taxon>
        <taxon>Eurotiales</taxon>
        <taxon>Aspergillaceae</taxon>
        <taxon>Aspergillus</taxon>
        <taxon>Aspergillus subgen. Nidulantes</taxon>
    </lineage>
</organism>
<sequence length="182" mass="20627">MATAHYDFSVTFPPRPMAWGACFTGFAQPVQMRCWMVAETRRPPDVPKPMLFPNGIIHPNLLVYNTPLGSETRISAFLQTGAMRQRGSSLVPRSESLSLPCWGRPTSFGRWIGDMLNLSKGAFHPYWLRTPWRLCRIGKLAFPGPSTPTRLFINSENIHTSYSRNSTLDLRTIHGEYIENIS</sequence>
<keyword evidence="2" id="KW-1185">Reference proteome</keyword>
<protein>
    <submittedName>
        <fullName evidence="1">Uncharacterized protein</fullName>
    </submittedName>
</protein>
<dbReference type="EMBL" id="KV878593">
    <property type="protein sequence ID" value="OJJ55004.1"/>
    <property type="molecule type" value="Genomic_DNA"/>
</dbReference>
<dbReference type="GeneID" id="63762814"/>
<reference evidence="2" key="1">
    <citation type="journal article" date="2017" name="Genome Biol.">
        <title>Comparative genomics reveals high biological diversity and specific adaptations in the industrially and medically important fungal genus Aspergillus.</title>
        <authorList>
            <person name="de Vries R.P."/>
            <person name="Riley R."/>
            <person name="Wiebenga A."/>
            <person name="Aguilar-Osorio G."/>
            <person name="Amillis S."/>
            <person name="Uchima C.A."/>
            <person name="Anderluh G."/>
            <person name="Asadollahi M."/>
            <person name="Askin M."/>
            <person name="Barry K."/>
            <person name="Battaglia E."/>
            <person name="Bayram O."/>
            <person name="Benocci T."/>
            <person name="Braus-Stromeyer S.A."/>
            <person name="Caldana C."/>
            <person name="Canovas D."/>
            <person name="Cerqueira G.C."/>
            <person name="Chen F."/>
            <person name="Chen W."/>
            <person name="Choi C."/>
            <person name="Clum A."/>
            <person name="Dos Santos R.A."/>
            <person name="Damasio A.R."/>
            <person name="Diallinas G."/>
            <person name="Emri T."/>
            <person name="Fekete E."/>
            <person name="Flipphi M."/>
            <person name="Freyberg S."/>
            <person name="Gallo A."/>
            <person name="Gournas C."/>
            <person name="Habgood R."/>
            <person name="Hainaut M."/>
            <person name="Harispe M.L."/>
            <person name="Henrissat B."/>
            <person name="Hilden K.S."/>
            <person name="Hope R."/>
            <person name="Hossain A."/>
            <person name="Karabika E."/>
            <person name="Karaffa L."/>
            <person name="Karanyi Z."/>
            <person name="Krasevec N."/>
            <person name="Kuo A."/>
            <person name="Kusch H."/>
            <person name="LaButti K."/>
            <person name="Lagendijk E.L."/>
            <person name="Lapidus A."/>
            <person name="Levasseur A."/>
            <person name="Lindquist E."/>
            <person name="Lipzen A."/>
            <person name="Logrieco A.F."/>
            <person name="MacCabe A."/>
            <person name="Maekelae M.R."/>
            <person name="Malavazi I."/>
            <person name="Melin P."/>
            <person name="Meyer V."/>
            <person name="Mielnichuk N."/>
            <person name="Miskei M."/>
            <person name="Molnar A.P."/>
            <person name="Mule G."/>
            <person name="Ngan C.Y."/>
            <person name="Orejas M."/>
            <person name="Orosz E."/>
            <person name="Ouedraogo J.P."/>
            <person name="Overkamp K.M."/>
            <person name="Park H.-S."/>
            <person name="Perrone G."/>
            <person name="Piumi F."/>
            <person name="Punt P.J."/>
            <person name="Ram A.F."/>
            <person name="Ramon A."/>
            <person name="Rauscher S."/>
            <person name="Record E."/>
            <person name="Riano-Pachon D.M."/>
            <person name="Robert V."/>
            <person name="Roehrig J."/>
            <person name="Ruller R."/>
            <person name="Salamov A."/>
            <person name="Salih N.S."/>
            <person name="Samson R.A."/>
            <person name="Sandor E."/>
            <person name="Sanguinetti M."/>
            <person name="Schuetze T."/>
            <person name="Sepcic K."/>
            <person name="Shelest E."/>
            <person name="Sherlock G."/>
            <person name="Sophianopoulou V."/>
            <person name="Squina F.M."/>
            <person name="Sun H."/>
            <person name="Susca A."/>
            <person name="Todd R.B."/>
            <person name="Tsang A."/>
            <person name="Unkles S.E."/>
            <person name="van de Wiele N."/>
            <person name="van Rossen-Uffink D."/>
            <person name="Oliveira J.V."/>
            <person name="Vesth T.C."/>
            <person name="Visser J."/>
            <person name="Yu J.-H."/>
            <person name="Zhou M."/>
            <person name="Andersen M.R."/>
            <person name="Archer D.B."/>
            <person name="Baker S.E."/>
            <person name="Benoit I."/>
            <person name="Brakhage A.A."/>
            <person name="Braus G.H."/>
            <person name="Fischer R."/>
            <person name="Frisvad J.C."/>
            <person name="Goldman G.H."/>
            <person name="Houbraken J."/>
            <person name="Oakley B."/>
            <person name="Pocsi I."/>
            <person name="Scazzocchio C."/>
            <person name="Seiboth B."/>
            <person name="vanKuyk P.A."/>
            <person name="Wortman J."/>
            <person name="Dyer P.S."/>
            <person name="Grigoriev I.V."/>
        </authorList>
    </citation>
    <scope>NUCLEOTIDE SEQUENCE [LARGE SCALE GENOMIC DNA]</scope>
    <source>
        <strain evidence="2">CBS 593.65</strain>
    </source>
</reference>
<name>A0A1L9T6C8_9EURO</name>
<dbReference type="RefSeq" id="XP_040698810.1">
    <property type="nucleotide sequence ID" value="XM_040846741.1"/>
</dbReference>
<evidence type="ECO:0000313" key="2">
    <source>
        <dbReference type="Proteomes" id="UP000184356"/>
    </source>
</evidence>
<gene>
    <name evidence="1" type="ORF">ASPSYDRAFT_438255</name>
</gene>